<comment type="caution">
    <text evidence="2">The sequence shown here is derived from an EMBL/GenBank/DDBJ whole genome shotgun (WGS) entry which is preliminary data.</text>
</comment>
<feature type="signal peptide" evidence="1">
    <location>
        <begin position="1"/>
        <end position="28"/>
    </location>
</feature>
<organism evidence="2 3">
    <name type="scientific">Longispora fulva</name>
    <dbReference type="NCBI Taxonomy" id="619741"/>
    <lineage>
        <taxon>Bacteria</taxon>
        <taxon>Bacillati</taxon>
        <taxon>Actinomycetota</taxon>
        <taxon>Actinomycetes</taxon>
        <taxon>Micromonosporales</taxon>
        <taxon>Micromonosporaceae</taxon>
        <taxon>Longispora</taxon>
    </lineage>
</organism>
<dbReference type="EMBL" id="JADOUF010000001">
    <property type="protein sequence ID" value="MBG6136093.1"/>
    <property type="molecule type" value="Genomic_DNA"/>
</dbReference>
<gene>
    <name evidence="2" type="ORF">IW245_002287</name>
</gene>
<evidence type="ECO:0000313" key="3">
    <source>
        <dbReference type="Proteomes" id="UP000622552"/>
    </source>
</evidence>
<evidence type="ECO:0000256" key="1">
    <source>
        <dbReference type="SAM" id="SignalP"/>
    </source>
</evidence>
<name>A0A8J7GQA8_9ACTN</name>
<keyword evidence="3" id="KW-1185">Reference proteome</keyword>
<feature type="chain" id="PRO_5035314011" description="Ig-like domain-containing protein" evidence="1">
    <location>
        <begin position="29"/>
        <end position="111"/>
    </location>
</feature>
<protein>
    <recommendedName>
        <fullName evidence="4">Ig-like domain-containing protein</fullName>
    </recommendedName>
</protein>
<keyword evidence="1" id="KW-0732">Signal</keyword>
<reference evidence="2" key="1">
    <citation type="submission" date="2020-11" db="EMBL/GenBank/DDBJ databases">
        <title>Sequencing the genomes of 1000 actinobacteria strains.</title>
        <authorList>
            <person name="Klenk H.-P."/>
        </authorList>
    </citation>
    <scope>NUCLEOTIDE SEQUENCE</scope>
    <source>
        <strain evidence="2">DSM 45356</strain>
    </source>
</reference>
<dbReference type="AlphaFoldDB" id="A0A8J7GQA8"/>
<evidence type="ECO:0000313" key="2">
    <source>
        <dbReference type="EMBL" id="MBG6136093.1"/>
    </source>
</evidence>
<accession>A0A8J7GQA8</accession>
<dbReference type="RefSeq" id="WP_197003123.1">
    <property type="nucleotide sequence ID" value="NZ_BONS01000001.1"/>
</dbReference>
<proteinExistence type="predicted"/>
<evidence type="ECO:0008006" key="4">
    <source>
        <dbReference type="Google" id="ProtNLM"/>
    </source>
</evidence>
<dbReference type="Proteomes" id="UP000622552">
    <property type="component" value="Unassembled WGS sequence"/>
</dbReference>
<sequence>MNRTVWRAVAGTAIAAAAVTTLATPAYAAPTASLVCEPTAHYWSCNADSTPNTATVQWYIAGQLDAAFTNRNDWYRSCSTGYRIKVTVVVTDETGASASATRYPICSSYTP</sequence>